<name>A0ABW4JMH8_9BACL</name>
<proteinExistence type="predicted"/>
<gene>
    <name evidence="1" type="ORF">ACFSB2_23460</name>
</gene>
<dbReference type="InterPro" id="IPR014988">
    <property type="entry name" value="Uncharacterised_YqcI/YcgG"/>
</dbReference>
<reference evidence="2" key="1">
    <citation type="journal article" date="2019" name="Int. J. Syst. Evol. Microbiol.">
        <title>The Global Catalogue of Microorganisms (GCM) 10K type strain sequencing project: providing services to taxonomists for standard genome sequencing and annotation.</title>
        <authorList>
            <consortium name="The Broad Institute Genomics Platform"/>
            <consortium name="The Broad Institute Genome Sequencing Center for Infectious Disease"/>
            <person name="Wu L."/>
            <person name="Ma J."/>
        </authorList>
    </citation>
    <scope>NUCLEOTIDE SEQUENCE [LARGE SCALE GENOMIC DNA]</scope>
    <source>
        <strain evidence="2">CGMCC 1.12286</strain>
    </source>
</reference>
<dbReference type="EMBL" id="JBHUCX010000095">
    <property type="protein sequence ID" value="MFD1677624.1"/>
    <property type="molecule type" value="Genomic_DNA"/>
</dbReference>
<dbReference type="PANTHER" id="PTHR40045:SF1">
    <property type="entry name" value="YQCI_YCGG FAMILY PROTEIN"/>
    <property type="match status" value="1"/>
</dbReference>
<protein>
    <submittedName>
        <fullName evidence="1">YqcI/YcgG family protein</fullName>
    </submittedName>
</protein>
<keyword evidence="2" id="KW-1185">Reference proteome</keyword>
<sequence>MGQLFTKDRIGENLSRLPEWQSEAFTWLANRIADKENTYPCVPGRMGFLAGNMRFAFLGDPRSADTGESLAAHLQTYGQCAREAGPYTSLVVFFETTADLSAKHNIAQFEQLFWSILSDVHRLDVHPWPADIAADPAHFAWEFCFAGEPYFVFCTTPRHVARRSRYSPYFTMAFQPRWVFSDINASTPYGRKLREIIRKRLQAYDDAPIHPALGLYGQTENHEWQQYFLRDDESTLTQCPFLHGASTLQSKAPQDLTNA</sequence>
<organism evidence="1 2">
    <name type="scientific">Alicyclobacillus fodiniaquatilis</name>
    <dbReference type="NCBI Taxonomy" id="1661150"/>
    <lineage>
        <taxon>Bacteria</taxon>
        <taxon>Bacillati</taxon>
        <taxon>Bacillota</taxon>
        <taxon>Bacilli</taxon>
        <taxon>Bacillales</taxon>
        <taxon>Alicyclobacillaceae</taxon>
        <taxon>Alicyclobacillus</taxon>
    </lineage>
</organism>
<evidence type="ECO:0000313" key="2">
    <source>
        <dbReference type="Proteomes" id="UP001597079"/>
    </source>
</evidence>
<comment type="caution">
    <text evidence="1">The sequence shown here is derived from an EMBL/GenBank/DDBJ whole genome shotgun (WGS) entry which is preliminary data.</text>
</comment>
<dbReference type="RefSeq" id="WP_377945534.1">
    <property type="nucleotide sequence ID" value="NZ_JBHUCX010000095.1"/>
</dbReference>
<evidence type="ECO:0000313" key="1">
    <source>
        <dbReference type="EMBL" id="MFD1677624.1"/>
    </source>
</evidence>
<dbReference type="Proteomes" id="UP001597079">
    <property type="component" value="Unassembled WGS sequence"/>
</dbReference>
<dbReference type="PANTHER" id="PTHR40045">
    <property type="entry name" value="YCGG FAMILY PROTEIN"/>
    <property type="match status" value="1"/>
</dbReference>
<dbReference type="Pfam" id="PF08892">
    <property type="entry name" value="YqcI_YcgG"/>
    <property type="match status" value="1"/>
</dbReference>
<accession>A0ABW4JMH8</accession>